<dbReference type="EMBL" id="CP106753">
    <property type="protein sequence ID" value="UXY15641.1"/>
    <property type="molecule type" value="Genomic_DNA"/>
</dbReference>
<feature type="region of interest" description="Disordered" evidence="5">
    <location>
        <begin position="49"/>
        <end position="176"/>
    </location>
</feature>
<dbReference type="Proteomes" id="UP001061302">
    <property type="component" value="Chromosome"/>
</dbReference>
<evidence type="ECO:0000256" key="6">
    <source>
        <dbReference type="SAM" id="Phobius"/>
    </source>
</evidence>
<dbReference type="SUPFAM" id="SSF74653">
    <property type="entry name" value="TolA/TonB C-terminal domain"/>
    <property type="match status" value="1"/>
</dbReference>
<dbReference type="Pfam" id="PF13103">
    <property type="entry name" value="TonB_2"/>
    <property type="match status" value="1"/>
</dbReference>
<keyword evidence="2 6" id="KW-0812">Transmembrane</keyword>
<proteinExistence type="predicted"/>
<organism evidence="7 8">
    <name type="scientific">Chitiniphilus purpureus</name>
    <dbReference type="NCBI Taxonomy" id="2981137"/>
    <lineage>
        <taxon>Bacteria</taxon>
        <taxon>Pseudomonadati</taxon>
        <taxon>Pseudomonadota</taxon>
        <taxon>Betaproteobacteria</taxon>
        <taxon>Neisseriales</taxon>
        <taxon>Chitinibacteraceae</taxon>
        <taxon>Chitiniphilus</taxon>
    </lineage>
</organism>
<accession>A0ABY6DQ84</accession>
<feature type="compositionally biased region" description="Basic and acidic residues" evidence="5">
    <location>
        <begin position="60"/>
        <end position="71"/>
    </location>
</feature>
<reference evidence="7" key="1">
    <citation type="submission" date="2022-10" db="EMBL/GenBank/DDBJ databases">
        <title>Chitiniphilus purpureus sp. nov., a novel chitin-degrading bacterium isolated from crawfish pond sediment.</title>
        <authorList>
            <person name="Li K."/>
        </authorList>
    </citation>
    <scope>NUCLEOTIDE SEQUENCE</scope>
    <source>
        <strain evidence="7">CD1</strain>
    </source>
</reference>
<evidence type="ECO:0000256" key="3">
    <source>
        <dbReference type="ARBA" id="ARBA00022989"/>
    </source>
</evidence>
<protein>
    <submittedName>
        <fullName evidence="7">TonB C-terminal domain-containing protein</fullName>
    </submittedName>
</protein>
<evidence type="ECO:0000256" key="5">
    <source>
        <dbReference type="SAM" id="MobiDB-lite"/>
    </source>
</evidence>
<dbReference type="Gene3D" id="3.30.1150.10">
    <property type="match status" value="1"/>
</dbReference>
<sequence length="266" mass="28826">MNPRQAINEREAHRGLSLMLALVVHVLFVVFLLVSVQWQTQPPQPVEVELWGPPPAPETQPRERPVVRELEPQPEPVPEPDPEIATQKVKPPKPTPTPQPRPTATPAPKPTPTPAKPQPTPKPQKKASELDEALSLDNLLKPGAKPQPQGRSGGEGSNPQAPADSPGRGSGRGLGDDYRARVAGLIRSRTAYDDSAAGNPSAVYRISLLPSGEIQSAELVRSNGDAAYNEATHRAIMGLRQFPPLPSGKPFSGSERQWTITFRLRD</sequence>
<evidence type="ECO:0000313" key="8">
    <source>
        <dbReference type="Proteomes" id="UP001061302"/>
    </source>
</evidence>
<keyword evidence="8" id="KW-1185">Reference proteome</keyword>
<dbReference type="RefSeq" id="WP_263125067.1">
    <property type="nucleotide sequence ID" value="NZ_CP106753.1"/>
</dbReference>
<dbReference type="NCBIfam" id="TIGR01352">
    <property type="entry name" value="tonB_Cterm"/>
    <property type="match status" value="1"/>
</dbReference>
<dbReference type="InterPro" id="IPR006260">
    <property type="entry name" value="TonB/TolA_C"/>
</dbReference>
<feature type="transmembrane region" description="Helical" evidence="6">
    <location>
        <begin position="16"/>
        <end position="38"/>
    </location>
</feature>
<evidence type="ECO:0000256" key="4">
    <source>
        <dbReference type="ARBA" id="ARBA00023136"/>
    </source>
</evidence>
<gene>
    <name evidence="7" type="ORF">N8I74_01095</name>
</gene>
<evidence type="ECO:0000256" key="1">
    <source>
        <dbReference type="ARBA" id="ARBA00004167"/>
    </source>
</evidence>
<name>A0ABY6DQ84_9NEIS</name>
<keyword evidence="4 6" id="KW-0472">Membrane</keyword>
<feature type="compositionally biased region" description="Pro residues" evidence="5">
    <location>
        <begin position="92"/>
        <end position="122"/>
    </location>
</feature>
<evidence type="ECO:0000313" key="7">
    <source>
        <dbReference type="EMBL" id="UXY15641.1"/>
    </source>
</evidence>
<comment type="subcellular location">
    <subcellularLocation>
        <location evidence="1">Membrane</location>
        <topology evidence="1">Single-pass membrane protein</topology>
    </subcellularLocation>
</comment>
<keyword evidence="3 6" id="KW-1133">Transmembrane helix</keyword>
<evidence type="ECO:0000256" key="2">
    <source>
        <dbReference type="ARBA" id="ARBA00022692"/>
    </source>
</evidence>